<dbReference type="SUPFAM" id="SSF56925">
    <property type="entry name" value="OMPA-like"/>
    <property type="match status" value="1"/>
</dbReference>
<dbReference type="AlphaFoldDB" id="A0A5R9KVV7"/>
<dbReference type="Pfam" id="PF13505">
    <property type="entry name" value="OMP_b-brl"/>
    <property type="match status" value="1"/>
</dbReference>
<protein>
    <submittedName>
        <fullName evidence="4">PorT family protein</fullName>
    </submittedName>
</protein>
<evidence type="ECO:0000256" key="1">
    <source>
        <dbReference type="ARBA" id="ARBA00022729"/>
    </source>
</evidence>
<feature type="domain" description="Outer membrane protein beta-barrel" evidence="3">
    <location>
        <begin position="12"/>
        <end position="207"/>
    </location>
</feature>
<evidence type="ECO:0000313" key="5">
    <source>
        <dbReference type="Proteomes" id="UP000306402"/>
    </source>
</evidence>
<name>A0A5R9KVV7_9BACT</name>
<sequence length="213" mass="23019">MKPTSYTIILLTAFTLLGAKAFSQDKFALSASVTPFFTHAKATVDATVPNPDGSGTFVNQRLKSEASLKGFWVGLNGRYFFSEKWSASTGLWFGYSTDKGKASSGRSHNFSIPVLANFQPSMRKVSPYFSAGALWNFNTTSHVNIPDIGTVTFKSGKNNTSRVSPTIGVGAIYHAAPHLALIAQPTFSYAIPPSGIDSHVYQVGLNVQVMYSF</sequence>
<organism evidence="4 5">
    <name type="scientific">Dyadobacter luticola</name>
    <dbReference type="NCBI Taxonomy" id="1979387"/>
    <lineage>
        <taxon>Bacteria</taxon>
        <taxon>Pseudomonadati</taxon>
        <taxon>Bacteroidota</taxon>
        <taxon>Cytophagia</taxon>
        <taxon>Cytophagales</taxon>
        <taxon>Spirosomataceae</taxon>
        <taxon>Dyadobacter</taxon>
    </lineage>
</organism>
<dbReference type="InterPro" id="IPR011250">
    <property type="entry name" value="OMP/PagP_B-barrel"/>
</dbReference>
<evidence type="ECO:0000256" key="2">
    <source>
        <dbReference type="SAM" id="SignalP"/>
    </source>
</evidence>
<comment type="caution">
    <text evidence="4">The sequence shown here is derived from an EMBL/GenBank/DDBJ whole genome shotgun (WGS) entry which is preliminary data.</text>
</comment>
<evidence type="ECO:0000259" key="3">
    <source>
        <dbReference type="Pfam" id="PF13505"/>
    </source>
</evidence>
<evidence type="ECO:0000313" key="4">
    <source>
        <dbReference type="EMBL" id="TLV00412.1"/>
    </source>
</evidence>
<dbReference type="OrthoDB" id="947825at2"/>
<dbReference type="EMBL" id="VCEJ01000004">
    <property type="protein sequence ID" value="TLV00412.1"/>
    <property type="molecule type" value="Genomic_DNA"/>
</dbReference>
<gene>
    <name evidence="4" type="ORF">FEN17_13050</name>
</gene>
<reference evidence="4 5" key="1">
    <citation type="submission" date="2019-05" db="EMBL/GenBank/DDBJ databases">
        <authorList>
            <person name="Qu J.-H."/>
        </authorList>
    </citation>
    <scope>NUCLEOTIDE SEQUENCE [LARGE SCALE GENOMIC DNA]</scope>
    <source>
        <strain evidence="4 5">T17</strain>
    </source>
</reference>
<dbReference type="Proteomes" id="UP000306402">
    <property type="component" value="Unassembled WGS sequence"/>
</dbReference>
<feature type="chain" id="PRO_5024338374" evidence="2">
    <location>
        <begin position="22"/>
        <end position="213"/>
    </location>
</feature>
<dbReference type="RefSeq" id="WP_138365792.1">
    <property type="nucleotide sequence ID" value="NZ_VCEJ01000004.1"/>
</dbReference>
<keyword evidence="5" id="KW-1185">Reference proteome</keyword>
<feature type="signal peptide" evidence="2">
    <location>
        <begin position="1"/>
        <end position="21"/>
    </location>
</feature>
<proteinExistence type="predicted"/>
<accession>A0A5R9KVV7</accession>
<dbReference type="Gene3D" id="2.40.160.20">
    <property type="match status" value="1"/>
</dbReference>
<dbReference type="InterPro" id="IPR027385">
    <property type="entry name" value="Beta-barrel_OMP"/>
</dbReference>
<keyword evidence="1 2" id="KW-0732">Signal</keyword>